<accession>A0AAV9X0D8</accession>
<evidence type="ECO:0000313" key="1">
    <source>
        <dbReference type="EMBL" id="KAK6531854.1"/>
    </source>
</evidence>
<sequence length="315" mass="36176">MEFLTRGTLDADNILDGSNNKPGHNIWSKRYPRSALGDILIWHEMAMRIFDVHFPSDHPHHATIRRVLEDFSRRSVFYFTFMSSTEGGREDLRNGHTPEEPIVPLDLFTESALRQITYLRAQQYLRASVDIARFIACYTSIPVNTLYELVDQATHPMCVMDDLMEEIQDQSNPDRYTDIQMGEVNALSVYVMEHIDDLAQQSTGYTSDDIRETMEKCFGTGNIDDARKIKELYKGLDIVRHVGGQMLHSWVSFIEFERKEGQEIGFPPGLFANLFLHMVEYDVSGSKEILEAVKTMKAARLSSNEIVRNLMVNII</sequence>
<comment type="caution">
    <text evidence="1">The sequence shown here is derived from an EMBL/GenBank/DDBJ whole genome shotgun (WGS) entry which is preliminary data.</text>
</comment>
<protein>
    <submittedName>
        <fullName evidence="1">Uncharacterized protein</fullName>
    </submittedName>
</protein>
<dbReference type="AlphaFoldDB" id="A0AAV9X0D8"/>
<organism evidence="1 2">
    <name type="scientific">Orbilia ellipsospora</name>
    <dbReference type="NCBI Taxonomy" id="2528407"/>
    <lineage>
        <taxon>Eukaryota</taxon>
        <taxon>Fungi</taxon>
        <taxon>Dikarya</taxon>
        <taxon>Ascomycota</taxon>
        <taxon>Pezizomycotina</taxon>
        <taxon>Orbiliomycetes</taxon>
        <taxon>Orbiliales</taxon>
        <taxon>Orbiliaceae</taxon>
        <taxon>Orbilia</taxon>
    </lineage>
</organism>
<reference evidence="1 2" key="1">
    <citation type="submission" date="2019-10" db="EMBL/GenBank/DDBJ databases">
        <authorList>
            <person name="Palmer J.M."/>
        </authorList>
    </citation>
    <scope>NUCLEOTIDE SEQUENCE [LARGE SCALE GENOMIC DNA]</scope>
    <source>
        <strain evidence="1 2">TWF694</strain>
    </source>
</reference>
<dbReference type="InterPro" id="IPR008949">
    <property type="entry name" value="Isoprenoid_synthase_dom_sf"/>
</dbReference>
<evidence type="ECO:0000313" key="2">
    <source>
        <dbReference type="Proteomes" id="UP001365542"/>
    </source>
</evidence>
<dbReference type="Gene3D" id="1.10.600.10">
    <property type="entry name" value="Farnesyl Diphosphate Synthase"/>
    <property type="match status" value="1"/>
</dbReference>
<dbReference type="Proteomes" id="UP001365542">
    <property type="component" value="Unassembled WGS sequence"/>
</dbReference>
<name>A0AAV9X0D8_9PEZI</name>
<dbReference type="EMBL" id="JAVHJO010000012">
    <property type="protein sequence ID" value="KAK6531854.1"/>
    <property type="molecule type" value="Genomic_DNA"/>
</dbReference>
<dbReference type="SUPFAM" id="SSF48576">
    <property type="entry name" value="Terpenoid synthases"/>
    <property type="match status" value="1"/>
</dbReference>
<keyword evidence="2" id="KW-1185">Reference proteome</keyword>
<proteinExistence type="predicted"/>
<gene>
    <name evidence="1" type="ORF">TWF694_003019</name>
</gene>